<dbReference type="RefSeq" id="WP_281392777.1">
    <property type="nucleotide sequence ID" value="NZ_JACIGI010000003.1"/>
</dbReference>
<sequence>MIYALLAIFVVCWLFVLFRFYQAAEYFSERSLDRALKARQQQDQ</sequence>
<name>A0A7W6RX83_9PROT</name>
<keyword evidence="2" id="KW-1185">Reference proteome</keyword>
<comment type="caution">
    <text evidence="1">The sequence shown here is derived from an EMBL/GenBank/DDBJ whole genome shotgun (WGS) entry which is preliminary data.</text>
</comment>
<gene>
    <name evidence="1" type="ORF">GGD88_000553</name>
</gene>
<evidence type="ECO:0000313" key="1">
    <source>
        <dbReference type="EMBL" id="MBB4284842.1"/>
    </source>
</evidence>
<proteinExistence type="predicted"/>
<evidence type="ECO:0000313" key="2">
    <source>
        <dbReference type="Proteomes" id="UP000555728"/>
    </source>
</evidence>
<dbReference type="Proteomes" id="UP000555728">
    <property type="component" value="Unassembled WGS sequence"/>
</dbReference>
<protein>
    <submittedName>
        <fullName evidence="1">Uncharacterized protein</fullName>
    </submittedName>
</protein>
<dbReference type="AlphaFoldDB" id="A0A7W6RX83"/>
<accession>A0A7W6RX83</accession>
<organism evidence="1 2">
    <name type="scientific">Roseospira goensis</name>
    <dbReference type="NCBI Taxonomy" id="391922"/>
    <lineage>
        <taxon>Bacteria</taxon>
        <taxon>Pseudomonadati</taxon>
        <taxon>Pseudomonadota</taxon>
        <taxon>Alphaproteobacteria</taxon>
        <taxon>Rhodospirillales</taxon>
        <taxon>Rhodospirillaceae</taxon>
        <taxon>Roseospira</taxon>
    </lineage>
</organism>
<reference evidence="1 2" key="1">
    <citation type="submission" date="2020-08" db="EMBL/GenBank/DDBJ databases">
        <title>Genome sequencing of Purple Non-Sulfur Bacteria from various extreme environments.</title>
        <authorList>
            <person name="Mayer M."/>
        </authorList>
    </citation>
    <scope>NUCLEOTIDE SEQUENCE [LARGE SCALE GENOMIC DNA]</scope>
    <source>
        <strain evidence="1 2">JA135</strain>
    </source>
</reference>
<dbReference type="EMBL" id="JACIGI010000003">
    <property type="protein sequence ID" value="MBB4284842.1"/>
    <property type="molecule type" value="Genomic_DNA"/>
</dbReference>